<reference evidence="5 6" key="1">
    <citation type="journal article" date="2018" name="Environ. Microbiol.">
        <title>Novel energy conservation strategies and behaviour of Pelotomaculum schinkii driving syntrophic propionate catabolism.</title>
        <authorList>
            <person name="Hidalgo-Ahumada C.A.P."/>
            <person name="Nobu M.K."/>
            <person name="Narihiro T."/>
            <person name="Tamaki H."/>
            <person name="Liu W.T."/>
            <person name="Kamagata Y."/>
            <person name="Stams A.J.M."/>
            <person name="Imachi H."/>
            <person name="Sousa D.Z."/>
        </authorList>
    </citation>
    <scope>NUCLEOTIDE SEQUENCE [LARGE SCALE GENOMIC DNA]</scope>
    <source>
        <strain evidence="5 6">HH</strain>
    </source>
</reference>
<dbReference type="Proteomes" id="UP000298324">
    <property type="component" value="Unassembled WGS sequence"/>
</dbReference>
<proteinExistence type="inferred from homology"/>
<dbReference type="GO" id="GO:0008615">
    <property type="term" value="P:pyridoxine biosynthetic process"/>
    <property type="evidence" value="ECO:0007669"/>
    <property type="project" value="TreeGrafter"/>
</dbReference>
<dbReference type="Gene3D" id="3.20.20.70">
    <property type="entry name" value="Aldolase class I"/>
    <property type="match status" value="1"/>
</dbReference>
<evidence type="ECO:0000256" key="3">
    <source>
        <dbReference type="PROSITE-ProRule" id="PRU00481"/>
    </source>
</evidence>
<evidence type="ECO:0000313" key="6">
    <source>
        <dbReference type="Proteomes" id="UP000298324"/>
    </source>
</evidence>
<accession>A0A4Y7REC0</accession>
<dbReference type="InterPro" id="IPR001852">
    <property type="entry name" value="PdxS/SNZ"/>
</dbReference>
<name>A0A4Y7REC0_9FIRM</name>
<dbReference type="EC" id="4.-.-.-" evidence="5"/>
<organism evidence="5 6">
    <name type="scientific">Pelotomaculum schinkii</name>
    <dbReference type="NCBI Taxonomy" id="78350"/>
    <lineage>
        <taxon>Bacteria</taxon>
        <taxon>Bacillati</taxon>
        <taxon>Bacillota</taxon>
        <taxon>Clostridia</taxon>
        <taxon>Eubacteriales</taxon>
        <taxon>Desulfotomaculaceae</taxon>
        <taxon>Pelotomaculum</taxon>
    </lineage>
</organism>
<dbReference type="GO" id="GO:0006520">
    <property type="term" value="P:amino acid metabolic process"/>
    <property type="evidence" value="ECO:0007669"/>
    <property type="project" value="TreeGrafter"/>
</dbReference>
<comment type="caution">
    <text evidence="5">The sequence shown here is derived from an EMBL/GenBank/DDBJ whole genome shotgun (WGS) entry which is preliminary data.</text>
</comment>
<evidence type="ECO:0000313" key="5">
    <source>
        <dbReference type="EMBL" id="TEB07365.1"/>
    </source>
</evidence>
<dbReference type="PANTHER" id="PTHR31829:SF0">
    <property type="entry name" value="PYRIDOXAL 5'-PHOSPHATE SYNTHASE SUBUNIT SNZ1-RELATED"/>
    <property type="match status" value="1"/>
</dbReference>
<sequence length="143" mass="15665">MVENGTLTLKKGLAEMFKNGVLMDVTSPEQAKIAEEAGACAVMALERVPADIRAAVCPHGTGQGQGHCRSHHPLQRPTCFARSFPRPGRGHAWSLKVLFSRFEDDKKLFTKEWLLIICSCASLIHTGQNADIFDTHMHAAALL</sequence>
<dbReference type="PROSITE" id="PS51129">
    <property type="entry name" value="PDXS_SNZ_2"/>
    <property type="match status" value="1"/>
</dbReference>
<comment type="similarity">
    <text evidence="1 3">Belongs to the PdxS/SNZ family.</text>
</comment>
<protein>
    <submittedName>
        <fullName evidence="5">Pyridoxal biosynthesis lyase PdxS</fullName>
        <ecNumber evidence="5">4.-.-.-</ecNumber>
    </submittedName>
</protein>
<dbReference type="SUPFAM" id="SSF110399">
    <property type="entry name" value="ThiG-like"/>
    <property type="match status" value="1"/>
</dbReference>
<evidence type="ECO:0000259" key="4">
    <source>
        <dbReference type="Pfam" id="PF01680"/>
    </source>
</evidence>
<dbReference type="Pfam" id="PF01680">
    <property type="entry name" value="SOR_SNZ"/>
    <property type="match status" value="1"/>
</dbReference>
<evidence type="ECO:0000256" key="1">
    <source>
        <dbReference type="ARBA" id="ARBA00007281"/>
    </source>
</evidence>
<dbReference type="GO" id="GO:0042823">
    <property type="term" value="P:pyridoxal phosphate biosynthetic process"/>
    <property type="evidence" value="ECO:0007669"/>
    <property type="project" value="InterPro"/>
</dbReference>
<dbReference type="AlphaFoldDB" id="A0A4Y7REC0"/>
<dbReference type="InterPro" id="IPR033755">
    <property type="entry name" value="PdxS/SNZ_N"/>
</dbReference>
<gene>
    <name evidence="5" type="primary">pdxS_1</name>
    <name evidence="5" type="ORF">Psch_00916</name>
</gene>
<keyword evidence="6" id="KW-1185">Reference proteome</keyword>
<dbReference type="GO" id="GO:0016843">
    <property type="term" value="F:amine-lyase activity"/>
    <property type="evidence" value="ECO:0007669"/>
    <property type="project" value="TreeGrafter"/>
</dbReference>
<evidence type="ECO:0000256" key="2">
    <source>
        <dbReference type="ARBA" id="ARBA00023239"/>
    </source>
</evidence>
<dbReference type="PANTHER" id="PTHR31829">
    <property type="entry name" value="PYRIDOXAL 5'-PHOSPHATE SYNTHASE SUBUNIT SNZ1-RELATED"/>
    <property type="match status" value="1"/>
</dbReference>
<keyword evidence="2 5" id="KW-0456">Lyase</keyword>
<dbReference type="InterPro" id="IPR013785">
    <property type="entry name" value="Aldolase_TIM"/>
</dbReference>
<feature type="domain" description="PdxS/SNZ N-terminal" evidence="4">
    <location>
        <begin position="7"/>
        <end position="55"/>
    </location>
</feature>
<dbReference type="EMBL" id="QFGA01000001">
    <property type="protein sequence ID" value="TEB07365.1"/>
    <property type="molecule type" value="Genomic_DNA"/>
</dbReference>